<feature type="compositionally biased region" description="Low complexity" evidence="2">
    <location>
        <begin position="40"/>
        <end position="54"/>
    </location>
</feature>
<accession>A0A1I6LJI0</accession>
<dbReference type="PANTHER" id="PTHR36220:SF1">
    <property type="entry name" value="GAMMA TUBULIN COMPLEX COMPONENT C-TERMINAL DOMAIN-CONTAINING PROTEIN"/>
    <property type="match status" value="1"/>
</dbReference>
<dbReference type="OrthoDB" id="242361at2157"/>
<evidence type="ECO:0000256" key="2">
    <source>
        <dbReference type="SAM" id="MobiDB-lite"/>
    </source>
</evidence>
<dbReference type="RefSeq" id="WP_089817096.1">
    <property type="nucleotide sequence ID" value="NZ_FOZK01000002.1"/>
</dbReference>
<dbReference type="PROSITE" id="PS51257">
    <property type="entry name" value="PROKAR_LIPOPROTEIN"/>
    <property type="match status" value="1"/>
</dbReference>
<dbReference type="InterPro" id="IPR006311">
    <property type="entry name" value="TAT_signal"/>
</dbReference>
<organism evidence="3 4">
    <name type="scientific">Halomicrobium zhouii</name>
    <dbReference type="NCBI Taxonomy" id="767519"/>
    <lineage>
        <taxon>Archaea</taxon>
        <taxon>Methanobacteriati</taxon>
        <taxon>Methanobacteriota</taxon>
        <taxon>Stenosarchaea group</taxon>
        <taxon>Halobacteria</taxon>
        <taxon>Halobacteriales</taxon>
        <taxon>Haloarculaceae</taxon>
        <taxon>Halomicrobium</taxon>
    </lineage>
</organism>
<evidence type="ECO:0000256" key="1">
    <source>
        <dbReference type="ARBA" id="ARBA00022729"/>
    </source>
</evidence>
<feature type="compositionally biased region" description="Polar residues" evidence="2">
    <location>
        <begin position="55"/>
        <end position="78"/>
    </location>
</feature>
<gene>
    <name evidence="3" type="ORF">SAMN05216559_2789</name>
</gene>
<dbReference type="Pfam" id="PF14312">
    <property type="entry name" value="FG-GAP_2"/>
    <property type="match status" value="4"/>
</dbReference>
<evidence type="ECO:0000313" key="3">
    <source>
        <dbReference type="EMBL" id="SFS03472.1"/>
    </source>
</evidence>
<reference evidence="3 4" key="1">
    <citation type="submission" date="2016-10" db="EMBL/GenBank/DDBJ databases">
        <authorList>
            <person name="de Groot N.N."/>
        </authorList>
    </citation>
    <scope>NUCLEOTIDE SEQUENCE [LARGE SCALE GENOMIC DNA]</scope>
    <source>
        <strain evidence="3 4">CGMCC 1.10457</strain>
    </source>
</reference>
<keyword evidence="4" id="KW-1185">Reference proteome</keyword>
<name>A0A1I6LJI0_9EURY</name>
<feature type="region of interest" description="Disordered" evidence="2">
    <location>
        <begin position="24"/>
        <end position="92"/>
    </location>
</feature>
<protein>
    <submittedName>
        <fullName evidence="3">FG-GAP repeat-containing protein</fullName>
    </submittedName>
</protein>
<evidence type="ECO:0000313" key="4">
    <source>
        <dbReference type="Proteomes" id="UP000199062"/>
    </source>
</evidence>
<dbReference type="EMBL" id="FOZK01000002">
    <property type="protein sequence ID" value="SFS03472.1"/>
    <property type="molecule type" value="Genomic_DNA"/>
</dbReference>
<dbReference type="Proteomes" id="UP000199062">
    <property type="component" value="Unassembled WGS sequence"/>
</dbReference>
<dbReference type="InterPro" id="IPR013517">
    <property type="entry name" value="FG-GAP"/>
</dbReference>
<dbReference type="PANTHER" id="PTHR36220">
    <property type="entry name" value="UNNAMED PRODUCT"/>
    <property type="match status" value="1"/>
</dbReference>
<dbReference type="InterPro" id="IPR028994">
    <property type="entry name" value="Integrin_alpha_N"/>
</dbReference>
<dbReference type="SUPFAM" id="SSF50965">
    <property type="entry name" value="Galactose oxidase, central domain"/>
    <property type="match status" value="1"/>
</dbReference>
<dbReference type="InterPro" id="IPR011043">
    <property type="entry name" value="Gal_Oxase/kelch_b-propeller"/>
</dbReference>
<proteinExistence type="predicted"/>
<dbReference type="AlphaFoldDB" id="A0A1I6LJI0"/>
<sequence>MVSRRAFLRSLGLAASATLAGCSRISLPGEGSTPDDGSRTPTTTPNTTLAPATTSQPTESATQTSTPASTEEPPSTVTAVGERSALTPTGGEDEMFFGTSVVLSDDVALVDVDGERIHVFETGDDGWHQTAVLAPSEEDRFAYYPTSMALSGTTAYVGAPATGDAGAVYVFERDGNGWHRRTRISPTDDESYEFGAAVACDGETLVVGAVRQPSTMLGFSGTVTVFEVSGTDWTRQTTFESDPDDISDLYGRRVALSGNTVLVGAPETSVNDESSAGATYVYESSSGAWVEAAVLTAPDVRYDGGFGQTLALDGDTAVVGAPGGDDDEAGVAYVFERASDEWRYLTRVSSLGQFDYDDGPSGVALRGDTMLVGDPGDSGSGRVNRFDRTEEGWQRTAALVPDDPGQKNDFGYSIALAESEALVGAPTGDEDRRGRGYLFSL</sequence>
<dbReference type="PROSITE" id="PS51318">
    <property type="entry name" value="TAT"/>
    <property type="match status" value="1"/>
</dbReference>
<dbReference type="Gene3D" id="2.130.10.130">
    <property type="entry name" value="Integrin alpha, N-terminal"/>
    <property type="match status" value="1"/>
</dbReference>
<keyword evidence="1" id="KW-0732">Signal</keyword>